<sequence>MAALLGLAVIAAAGFAAPWLDTVVWWGVALVAGLIAADAVLGRRRAENVLAMLEAPAVVGRGRIFSVSLILHNEDESAVSGAVRVEAPEVFRVLHGSRPGRPGLWTVRFRLPAVEQQRLTAQAVVDVRGKVTLGPVWLRIPGPLGFAERRVQVAATAEVRVFPETLAEREGFQDMRGLLTAPEAKTPTRWRGEGLDFESITPYERGDEERHIDWRATARTGRIMVRRYQLELNREVFVVLDAGRLMGSDTGEGTKLDRAVDAGLVLCRSAIDHGDKCGVAIYDSQVRGFLPPQVGPAGFRAIVENVYDTECLFRESDFASIFAQFQARQRKRALVIVLSDIVDEAGSRSLREALHRLAKRHLVVFAALRTPLIETAFRRSTDSYRGLARQAVAGRLLQERERGLHMLRRLGVHVLDVEPSQLTVSLVNRYVQLRESGRL</sequence>
<dbReference type="InterPro" id="IPR036465">
    <property type="entry name" value="vWFA_dom_sf"/>
</dbReference>
<dbReference type="OrthoDB" id="9776116at2"/>
<dbReference type="PANTHER" id="PTHR33608:SF3">
    <property type="entry name" value="SLR2013 PROTEIN"/>
    <property type="match status" value="1"/>
</dbReference>
<organism evidence="2 3">
    <name type="scientific">Oceanidesulfovibrio marinus</name>
    <dbReference type="NCBI Taxonomy" id="370038"/>
    <lineage>
        <taxon>Bacteria</taxon>
        <taxon>Pseudomonadati</taxon>
        <taxon>Thermodesulfobacteriota</taxon>
        <taxon>Desulfovibrionia</taxon>
        <taxon>Desulfovibrionales</taxon>
        <taxon>Desulfovibrionaceae</taxon>
        <taxon>Oceanidesulfovibrio</taxon>
    </lineage>
</organism>
<dbReference type="EMBL" id="QMIF01000004">
    <property type="protein sequence ID" value="TVM34645.1"/>
    <property type="molecule type" value="Genomic_DNA"/>
</dbReference>
<dbReference type="PANTHER" id="PTHR33608">
    <property type="entry name" value="BLL2464 PROTEIN"/>
    <property type="match status" value="1"/>
</dbReference>
<gene>
    <name evidence="2" type="ORF">DQK91_08725</name>
</gene>
<proteinExistence type="predicted"/>
<evidence type="ECO:0000259" key="1">
    <source>
        <dbReference type="Pfam" id="PF01882"/>
    </source>
</evidence>
<reference evidence="2 3" key="1">
    <citation type="submission" date="2018-06" db="EMBL/GenBank/DDBJ databases">
        <title>Complete genome of Desulfovibrio marinus P48SEP.</title>
        <authorList>
            <person name="Crispim J.S."/>
            <person name="Vidigal P.M.P."/>
            <person name="Silva L.C.F."/>
            <person name="Araujo L.C."/>
            <person name="Laguardia C.N."/>
            <person name="Dias R.S."/>
            <person name="Sousa M.P."/>
            <person name="Paula S.O."/>
            <person name="Silva C."/>
        </authorList>
    </citation>
    <scope>NUCLEOTIDE SEQUENCE [LARGE SCALE GENOMIC DNA]</scope>
    <source>
        <strain evidence="2 3">P48SEP</strain>
    </source>
</reference>
<feature type="domain" description="DUF58" evidence="1">
    <location>
        <begin position="202"/>
        <end position="365"/>
    </location>
</feature>
<comment type="caution">
    <text evidence="2">The sequence shown here is derived from an EMBL/GenBank/DDBJ whole genome shotgun (WGS) entry which is preliminary data.</text>
</comment>
<dbReference type="Gene3D" id="3.40.50.410">
    <property type="entry name" value="von Willebrand factor, type A domain"/>
    <property type="match status" value="1"/>
</dbReference>
<evidence type="ECO:0000313" key="2">
    <source>
        <dbReference type="EMBL" id="TVM34645.1"/>
    </source>
</evidence>
<evidence type="ECO:0000313" key="3">
    <source>
        <dbReference type="Proteomes" id="UP000434052"/>
    </source>
</evidence>
<dbReference type="RefSeq" id="WP_144304966.1">
    <property type="nucleotide sequence ID" value="NZ_QMIF01000004.1"/>
</dbReference>
<accession>A0A6P1ZL59</accession>
<dbReference type="InterPro" id="IPR002881">
    <property type="entry name" value="DUF58"/>
</dbReference>
<protein>
    <recommendedName>
        <fullName evidence="1">DUF58 domain-containing protein</fullName>
    </recommendedName>
</protein>
<dbReference type="Pfam" id="PF01882">
    <property type="entry name" value="DUF58"/>
    <property type="match status" value="1"/>
</dbReference>
<dbReference type="AlphaFoldDB" id="A0A6P1ZL59"/>
<dbReference type="Proteomes" id="UP000434052">
    <property type="component" value="Unassembled WGS sequence"/>
</dbReference>
<name>A0A6P1ZL59_9BACT</name>
<dbReference type="SUPFAM" id="SSF53300">
    <property type="entry name" value="vWA-like"/>
    <property type="match status" value="1"/>
</dbReference>